<proteinExistence type="predicted"/>
<gene>
    <name evidence="4" type="ORF">DFR58_11344</name>
</gene>
<comment type="caution">
    <text evidence="4">The sequence shown here is derived from an EMBL/GenBank/DDBJ whole genome shotgun (WGS) entry which is preliminary data.</text>
</comment>
<dbReference type="CDD" id="cd06166">
    <property type="entry name" value="Sortase_D_2"/>
    <property type="match status" value="1"/>
</dbReference>
<reference evidence="4 5" key="1">
    <citation type="submission" date="2018-07" db="EMBL/GenBank/DDBJ databases">
        <title>Genomic Encyclopedia of Type Strains, Phase IV (KMG-IV): sequencing the most valuable type-strain genomes for metagenomic binning, comparative biology and taxonomic classification.</title>
        <authorList>
            <person name="Goeker M."/>
        </authorList>
    </citation>
    <scope>NUCLEOTIDE SEQUENCE [LARGE SCALE GENOMIC DNA]</scope>
    <source>
        <strain evidence="4 5">DSM 27016</strain>
    </source>
</reference>
<accession>A0A369B703</accession>
<dbReference type="EMBL" id="QPJT01000013">
    <property type="protein sequence ID" value="RCX15464.1"/>
    <property type="molecule type" value="Genomic_DNA"/>
</dbReference>
<sequence>MKKVLSVILILAGIGVFLYPYGVERYQDYMRYKLLMSLELEEQTEDSYESWDLGEKTPVHEELGQSIKPIEQNADEEDLRRRQLEKEEANRKKKEEERKKWKEYVDSITEGILTINKIDLRLPIITGASKEHMNISVAGVEGTGKPGEAGNYCIAGHRSHAYGKNFNRLDELEPQDIIEVKCGKQVYRYIVFEKFVVMPEETWVLYKKMDYEKEITLITCTPMYNPTHRIIVKGRLEEDVSESGVKK</sequence>
<dbReference type="InterPro" id="IPR005754">
    <property type="entry name" value="Sortase"/>
</dbReference>
<dbReference type="SUPFAM" id="SSF63817">
    <property type="entry name" value="Sortase"/>
    <property type="match status" value="1"/>
</dbReference>
<feature type="region of interest" description="Disordered" evidence="3">
    <location>
        <begin position="70"/>
        <end position="96"/>
    </location>
</feature>
<keyword evidence="1" id="KW-0378">Hydrolase</keyword>
<protein>
    <submittedName>
        <fullName evidence="4">Sortase A</fullName>
    </submittedName>
</protein>
<dbReference type="NCBIfam" id="TIGR01076">
    <property type="entry name" value="sortase_fam"/>
    <property type="match status" value="1"/>
</dbReference>
<feature type="compositionally biased region" description="Basic and acidic residues" evidence="3">
    <location>
        <begin position="78"/>
        <end position="96"/>
    </location>
</feature>
<evidence type="ECO:0000256" key="1">
    <source>
        <dbReference type="ARBA" id="ARBA00022801"/>
    </source>
</evidence>
<evidence type="ECO:0000256" key="3">
    <source>
        <dbReference type="SAM" id="MobiDB-lite"/>
    </source>
</evidence>
<keyword evidence="5" id="KW-1185">Reference proteome</keyword>
<dbReference type="RefSeq" id="WP_114298117.1">
    <property type="nucleotide sequence ID" value="NZ_QPJT01000013.1"/>
</dbReference>
<dbReference type="AlphaFoldDB" id="A0A369B703"/>
<dbReference type="Proteomes" id="UP000253034">
    <property type="component" value="Unassembled WGS sequence"/>
</dbReference>
<evidence type="ECO:0000313" key="5">
    <source>
        <dbReference type="Proteomes" id="UP000253034"/>
    </source>
</evidence>
<dbReference type="Pfam" id="PF04203">
    <property type="entry name" value="Sortase"/>
    <property type="match status" value="1"/>
</dbReference>
<dbReference type="InterPro" id="IPR023365">
    <property type="entry name" value="Sortase_dom-sf"/>
</dbReference>
<dbReference type="OrthoDB" id="154054at2"/>
<evidence type="ECO:0000256" key="2">
    <source>
        <dbReference type="PIRSR" id="PIRSR605754-1"/>
    </source>
</evidence>
<evidence type="ECO:0000313" key="4">
    <source>
        <dbReference type="EMBL" id="RCX15464.1"/>
    </source>
</evidence>
<name>A0A369B703_9FIRM</name>
<dbReference type="InterPro" id="IPR042000">
    <property type="entry name" value="Sortase_D_2"/>
</dbReference>
<dbReference type="Gene3D" id="2.40.260.10">
    <property type="entry name" value="Sortase"/>
    <property type="match status" value="1"/>
</dbReference>
<feature type="active site" description="Proton donor/acceptor" evidence="2">
    <location>
        <position position="157"/>
    </location>
</feature>
<organism evidence="4 5">
    <name type="scientific">Anaerobacterium chartisolvens</name>
    <dbReference type="NCBI Taxonomy" id="1297424"/>
    <lineage>
        <taxon>Bacteria</taxon>
        <taxon>Bacillati</taxon>
        <taxon>Bacillota</taxon>
        <taxon>Clostridia</taxon>
        <taxon>Eubacteriales</taxon>
        <taxon>Oscillospiraceae</taxon>
        <taxon>Anaerobacterium</taxon>
    </lineage>
</organism>
<feature type="active site" description="Acyl-thioester intermediate" evidence="2">
    <location>
        <position position="220"/>
    </location>
</feature>
<dbReference type="GO" id="GO:0016787">
    <property type="term" value="F:hydrolase activity"/>
    <property type="evidence" value="ECO:0007669"/>
    <property type="project" value="UniProtKB-KW"/>
</dbReference>